<comment type="subcellular location">
    <subcellularLocation>
        <location evidence="1">Cell membrane</location>
        <topology evidence="1">Multi-pass membrane protein</topology>
    </subcellularLocation>
</comment>
<dbReference type="InterPro" id="IPR011527">
    <property type="entry name" value="ABC1_TM_dom"/>
</dbReference>
<accession>A0A1F8GA08</accession>
<evidence type="ECO:0000256" key="4">
    <source>
        <dbReference type="ARBA" id="ARBA00022840"/>
    </source>
</evidence>
<dbReference type="GO" id="GO:0034040">
    <property type="term" value="F:ATPase-coupled lipid transmembrane transporter activity"/>
    <property type="evidence" value="ECO:0007669"/>
    <property type="project" value="TreeGrafter"/>
</dbReference>
<feature type="transmembrane region" description="Helical" evidence="7">
    <location>
        <begin position="74"/>
        <end position="102"/>
    </location>
</feature>
<dbReference type="STRING" id="1802694.A2918_03100"/>
<organism evidence="10 11">
    <name type="scientific">Candidatus Yanofskybacteria bacterium RIFCSPLOWO2_01_FULL_42_49</name>
    <dbReference type="NCBI Taxonomy" id="1802694"/>
    <lineage>
        <taxon>Bacteria</taxon>
        <taxon>Candidatus Yanofskyibacteriota</taxon>
    </lineage>
</organism>
<feature type="transmembrane region" description="Helical" evidence="7">
    <location>
        <begin position="29"/>
        <end position="53"/>
    </location>
</feature>
<feature type="domain" description="ABC transporter" evidence="8">
    <location>
        <begin position="357"/>
        <end position="591"/>
    </location>
</feature>
<dbReference type="InterPro" id="IPR003439">
    <property type="entry name" value="ABC_transporter-like_ATP-bd"/>
</dbReference>
<evidence type="ECO:0000256" key="2">
    <source>
        <dbReference type="ARBA" id="ARBA00022692"/>
    </source>
</evidence>
<dbReference type="PANTHER" id="PTHR24221">
    <property type="entry name" value="ATP-BINDING CASSETTE SUB-FAMILY B"/>
    <property type="match status" value="1"/>
</dbReference>
<evidence type="ECO:0000259" key="9">
    <source>
        <dbReference type="PROSITE" id="PS50929"/>
    </source>
</evidence>
<dbReference type="PANTHER" id="PTHR24221:SF654">
    <property type="entry name" value="ATP-BINDING CASSETTE SUB-FAMILY B MEMBER 6"/>
    <property type="match status" value="1"/>
</dbReference>
<dbReference type="SUPFAM" id="SSF90123">
    <property type="entry name" value="ABC transporter transmembrane region"/>
    <property type="match status" value="1"/>
</dbReference>
<proteinExistence type="predicted"/>
<dbReference type="PROSITE" id="PS50893">
    <property type="entry name" value="ABC_TRANSPORTER_2"/>
    <property type="match status" value="1"/>
</dbReference>
<feature type="domain" description="ABC transmembrane type-1" evidence="9">
    <location>
        <begin position="31"/>
        <end position="323"/>
    </location>
</feature>
<comment type="caution">
    <text evidence="10">The sequence shown here is derived from an EMBL/GenBank/DDBJ whole genome shotgun (WGS) entry which is preliminary data.</text>
</comment>
<keyword evidence="3" id="KW-0547">Nucleotide-binding</keyword>
<feature type="transmembrane region" description="Helical" evidence="7">
    <location>
        <begin position="263"/>
        <end position="286"/>
    </location>
</feature>
<evidence type="ECO:0000256" key="6">
    <source>
        <dbReference type="ARBA" id="ARBA00023136"/>
    </source>
</evidence>
<dbReference type="PROSITE" id="PS00211">
    <property type="entry name" value="ABC_TRANSPORTER_1"/>
    <property type="match status" value="1"/>
</dbReference>
<keyword evidence="2 7" id="KW-0812">Transmembrane</keyword>
<keyword evidence="4" id="KW-0067">ATP-binding</keyword>
<dbReference type="Gene3D" id="3.40.50.300">
    <property type="entry name" value="P-loop containing nucleotide triphosphate hydrolases"/>
    <property type="match status" value="1"/>
</dbReference>
<evidence type="ECO:0000259" key="8">
    <source>
        <dbReference type="PROSITE" id="PS50893"/>
    </source>
</evidence>
<keyword evidence="6 7" id="KW-0472">Membrane</keyword>
<evidence type="ECO:0000256" key="3">
    <source>
        <dbReference type="ARBA" id="ARBA00022741"/>
    </source>
</evidence>
<dbReference type="InterPro" id="IPR027417">
    <property type="entry name" value="P-loop_NTPase"/>
</dbReference>
<protein>
    <recommendedName>
        <fullName evidence="12">ABC transporter ATP-binding protein</fullName>
    </recommendedName>
</protein>
<dbReference type="InterPro" id="IPR003593">
    <property type="entry name" value="AAA+_ATPase"/>
</dbReference>
<dbReference type="InterPro" id="IPR036640">
    <property type="entry name" value="ABC1_TM_sf"/>
</dbReference>
<dbReference type="EMBL" id="MGKI01000014">
    <property type="protein sequence ID" value="OGN22121.1"/>
    <property type="molecule type" value="Genomic_DNA"/>
</dbReference>
<evidence type="ECO:0000256" key="5">
    <source>
        <dbReference type="ARBA" id="ARBA00022989"/>
    </source>
</evidence>
<dbReference type="GO" id="GO:0140359">
    <property type="term" value="F:ABC-type transporter activity"/>
    <property type="evidence" value="ECO:0007669"/>
    <property type="project" value="InterPro"/>
</dbReference>
<dbReference type="GO" id="GO:0005524">
    <property type="term" value="F:ATP binding"/>
    <property type="evidence" value="ECO:0007669"/>
    <property type="project" value="UniProtKB-KW"/>
</dbReference>
<evidence type="ECO:0000256" key="1">
    <source>
        <dbReference type="ARBA" id="ARBA00004651"/>
    </source>
</evidence>
<gene>
    <name evidence="10" type="ORF">A2918_03100</name>
</gene>
<dbReference type="PROSITE" id="PS50929">
    <property type="entry name" value="ABC_TM1F"/>
    <property type="match status" value="1"/>
</dbReference>
<dbReference type="Pfam" id="PF00005">
    <property type="entry name" value="ABC_tran"/>
    <property type="match status" value="1"/>
</dbReference>
<evidence type="ECO:0000256" key="7">
    <source>
        <dbReference type="SAM" id="Phobius"/>
    </source>
</evidence>
<reference evidence="10 11" key="1">
    <citation type="journal article" date="2016" name="Nat. Commun.">
        <title>Thousands of microbial genomes shed light on interconnected biogeochemical processes in an aquifer system.</title>
        <authorList>
            <person name="Anantharaman K."/>
            <person name="Brown C.T."/>
            <person name="Hug L.A."/>
            <person name="Sharon I."/>
            <person name="Castelle C.J."/>
            <person name="Probst A.J."/>
            <person name="Thomas B.C."/>
            <person name="Singh A."/>
            <person name="Wilkins M.J."/>
            <person name="Karaoz U."/>
            <person name="Brodie E.L."/>
            <person name="Williams K.H."/>
            <person name="Hubbard S.S."/>
            <person name="Banfield J.F."/>
        </authorList>
    </citation>
    <scope>NUCLEOTIDE SEQUENCE [LARGE SCALE GENOMIC DNA]</scope>
</reference>
<dbReference type="FunFam" id="3.40.50.300:FF:000218">
    <property type="entry name" value="Multidrug ABC transporter ATP-binding protein"/>
    <property type="match status" value="1"/>
</dbReference>
<evidence type="ECO:0000313" key="11">
    <source>
        <dbReference type="Proteomes" id="UP000178227"/>
    </source>
</evidence>
<dbReference type="Proteomes" id="UP000178227">
    <property type="component" value="Unassembled WGS sequence"/>
</dbReference>
<dbReference type="SUPFAM" id="SSF52540">
    <property type="entry name" value="P-loop containing nucleoside triphosphate hydrolases"/>
    <property type="match status" value="1"/>
</dbReference>
<evidence type="ECO:0000313" key="10">
    <source>
        <dbReference type="EMBL" id="OGN22121.1"/>
    </source>
</evidence>
<evidence type="ECO:0008006" key="12">
    <source>
        <dbReference type="Google" id="ProtNLM"/>
    </source>
</evidence>
<dbReference type="InterPro" id="IPR017871">
    <property type="entry name" value="ABC_transporter-like_CS"/>
</dbReference>
<sequence>MKTLHKILAIISLFRRAFSRHTKKLALMIGLGFIGGFLGGIGIGAIIPLFYIITNKSSVGTDSISRIISKIFEFIHLPISLSSIILLMVVLFLTKAVFLYIANYINTKIYADYELETRERLFKKTLETDWPYLMHQKTGRLNDILMGDVGGASGALNSMSGAVLTGTSLITYAIIAVNISVPITLATLGLGAFLFFLFKPVFYRVRKLSGQTSETIKTLAHHLNQHVAGAKTIKSMSLENDVFQKGMAYFDDLKNIRLKWSRYGILLNTFVEPVSLGLVVAIFLTSYRNPDFNIATFVAIIYLVQKMFTFVQSIQGKFNVVNESLPLINILVAYEKEIDKNREFVGGNKQFIFNRTLEFKNVSFGYVGGQNIVNALNLSINKGEMVGLIGPSGAGKTTIVDLLLRLFRPNSGELLIDGANIDELDKKSWHKNIGYVSQDIFLLNDTIENNIRFYNNALNHKDIVEATRSANIYDFIETLPDKFQTLVGERGIQLSGGQRQRIVLARILARKPSILVLDEATSALDNESEHKIQEAIKGLRGKLTILIVAHRLSTVMHADKIAVLKDGIIAEEGGPQELLNNSQSYFYKNYNIDKSY</sequence>
<dbReference type="AlphaFoldDB" id="A0A1F8GA08"/>
<dbReference type="Gene3D" id="1.20.1560.10">
    <property type="entry name" value="ABC transporter type 1, transmembrane domain"/>
    <property type="match status" value="1"/>
</dbReference>
<feature type="transmembrane region" description="Helical" evidence="7">
    <location>
        <begin position="169"/>
        <end position="198"/>
    </location>
</feature>
<dbReference type="Pfam" id="PF00664">
    <property type="entry name" value="ABC_membrane"/>
    <property type="match status" value="1"/>
</dbReference>
<dbReference type="GO" id="GO:0016887">
    <property type="term" value="F:ATP hydrolysis activity"/>
    <property type="evidence" value="ECO:0007669"/>
    <property type="project" value="InterPro"/>
</dbReference>
<dbReference type="GO" id="GO:0005886">
    <property type="term" value="C:plasma membrane"/>
    <property type="evidence" value="ECO:0007669"/>
    <property type="project" value="UniProtKB-SubCell"/>
</dbReference>
<dbReference type="InterPro" id="IPR039421">
    <property type="entry name" value="Type_1_exporter"/>
</dbReference>
<keyword evidence="5 7" id="KW-1133">Transmembrane helix</keyword>
<name>A0A1F8GA08_9BACT</name>
<dbReference type="SMART" id="SM00382">
    <property type="entry name" value="AAA"/>
    <property type="match status" value="1"/>
</dbReference>